<protein>
    <recommendedName>
        <fullName evidence="2">cyclin-dependent kinase</fullName>
        <ecNumber evidence="2">2.7.11.22</ecNumber>
    </recommendedName>
</protein>
<dbReference type="Gene3D" id="1.10.510.10">
    <property type="entry name" value="Transferase(Phosphotransferase) domain 1"/>
    <property type="match status" value="1"/>
</dbReference>
<dbReference type="AlphaFoldDB" id="A0A1S2Z0V1"/>
<dbReference type="Gene3D" id="3.30.200.20">
    <property type="entry name" value="Phosphorylase Kinase, domain 1"/>
    <property type="match status" value="1"/>
</dbReference>
<dbReference type="KEGG" id="cam:101502522"/>
<dbReference type="GO" id="GO:0005634">
    <property type="term" value="C:nucleus"/>
    <property type="evidence" value="ECO:0007669"/>
    <property type="project" value="TreeGrafter"/>
</dbReference>
<comment type="similarity">
    <text evidence="1">Belongs to the protein kinase superfamily. CMGC Ser/Thr protein kinase family. CDC2/CDKX subfamily.</text>
</comment>
<keyword evidence="4" id="KW-0808">Transferase</keyword>
<dbReference type="InterPro" id="IPR008271">
    <property type="entry name" value="Ser/Thr_kinase_AS"/>
</dbReference>
<proteinExistence type="inferred from homology"/>
<evidence type="ECO:0000256" key="7">
    <source>
        <dbReference type="ARBA" id="ARBA00022840"/>
    </source>
</evidence>
<keyword evidence="5 10" id="KW-0547">Nucleotide-binding</keyword>
<gene>
    <name evidence="14" type="primary">LOC101502522</name>
</gene>
<dbReference type="InterPro" id="IPR017441">
    <property type="entry name" value="Protein_kinase_ATP_BS"/>
</dbReference>
<keyword evidence="3 11" id="KW-0723">Serine/threonine-protein kinase</keyword>
<reference evidence="13" key="1">
    <citation type="journal article" date="2013" name="Nat. Biotechnol.">
        <title>Draft genome sequence of chickpea (Cicer arietinum) provides a resource for trait improvement.</title>
        <authorList>
            <person name="Varshney R.K."/>
            <person name="Song C."/>
            <person name="Saxena R.K."/>
            <person name="Azam S."/>
            <person name="Yu S."/>
            <person name="Sharpe A.G."/>
            <person name="Cannon S."/>
            <person name="Baek J."/>
            <person name="Rosen B.D."/>
            <person name="Tar'an B."/>
            <person name="Millan T."/>
            <person name="Zhang X."/>
            <person name="Ramsay L.D."/>
            <person name="Iwata A."/>
            <person name="Wang Y."/>
            <person name="Nelson W."/>
            <person name="Farmer A.D."/>
            <person name="Gaur P.M."/>
            <person name="Soderlund C."/>
            <person name="Penmetsa R.V."/>
            <person name="Xu C."/>
            <person name="Bharti A.K."/>
            <person name="He W."/>
            <person name="Winter P."/>
            <person name="Zhao S."/>
            <person name="Hane J.K."/>
            <person name="Carrasquilla-Garcia N."/>
            <person name="Condie J.A."/>
            <person name="Upadhyaya H.D."/>
            <person name="Luo M.C."/>
            <person name="Thudi M."/>
            <person name="Gowda C.L."/>
            <person name="Singh N.P."/>
            <person name="Lichtenzveig J."/>
            <person name="Gali K.K."/>
            <person name="Rubio J."/>
            <person name="Nadarajan N."/>
            <person name="Dolezel J."/>
            <person name="Bansal K.C."/>
            <person name="Xu X."/>
            <person name="Edwards D."/>
            <person name="Zhang G."/>
            <person name="Kahl G."/>
            <person name="Gil J."/>
            <person name="Singh K.B."/>
            <person name="Datta S.K."/>
            <person name="Jackson S.A."/>
            <person name="Wang J."/>
            <person name="Cook D.R."/>
        </authorList>
    </citation>
    <scope>NUCLEOTIDE SEQUENCE [LARGE SCALE GENOMIC DNA]</scope>
    <source>
        <strain evidence="13">cv. CDC Frontier</strain>
    </source>
</reference>
<dbReference type="PaxDb" id="3827-XP_004513007.1"/>
<dbReference type="Proteomes" id="UP000087171">
    <property type="component" value="Chromosome Ca8"/>
</dbReference>
<evidence type="ECO:0000256" key="6">
    <source>
        <dbReference type="ARBA" id="ARBA00022777"/>
    </source>
</evidence>
<dbReference type="PROSITE" id="PS50011">
    <property type="entry name" value="PROTEIN_KINASE_DOM"/>
    <property type="match status" value="1"/>
</dbReference>
<dbReference type="GO" id="GO:0005524">
    <property type="term" value="F:ATP binding"/>
    <property type="evidence" value="ECO:0007669"/>
    <property type="project" value="UniProtKB-UniRule"/>
</dbReference>
<dbReference type="eggNOG" id="KOG0594">
    <property type="taxonomic scope" value="Eukaryota"/>
</dbReference>
<evidence type="ECO:0000256" key="3">
    <source>
        <dbReference type="ARBA" id="ARBA00022527"/>
    </source>
</evidence>
<dbReference type="PANTHER" id="PTHR24056">
    <property type="entry name" value="CELL DIVISION PROTEIN KINASE"/>
    <property type="match status" value="1"/>
</dbReference>
<dbReference type="RefSeq" id="XP_004513007.1">
    <property type="nucleotide sequence ID" value="XM_004512950.3"/>
</dbReference>
<keyword evidence="7 10" id="KW-0067">ATP-binding</keyword>
<dbReference type="STRING" id="3827.A0A1S2Z0V1"/>
<dbReference type="SMART" id="SM00220">
    <property type="entry name" value="S_TKc"/>
    <property type="match status" value="1"/>
</dbReference>
<dbReference type="InterPro" id="IPR050108">
    <property type="entry name" value="CDK"/>
</dbReference>
<evidence type="ECO:0000256" key="11">
    <source>
        <dbReference type="RuleBase" id="RU000304"/>
    </source>
</evidence>
<evidence type="ECO:0000259" key="12">
    <source>
        <dbReference type="PROSITE" id="PS50011"/>
    </source>
</evidence>
<evidence type="ECO:0000256" key="1">
    <source>
        <dbReference type="ARBA" id="ARBA00006485"/>
    </source>
</evidence>
<organism evidence="13 14">
    <name type="scientific">Cicer arietinum</name>
    <name type="common">Chickpea</name>
    <name type="synonym">Garbanzo</name>
    <dbReference type="NCBI Taxonomy" id="3827"/>
    <lineage>
        <taxon>Eukaryota</taxon>
        <taxon>Viridiplantae</taxon>
        <taxon>Streptophyta</taxon>
        <taxon>Embryophyta</taxon>
        <taxon>Tracheophyta</taxon>
        <taxon>Spermatophyta</taxon>
        <taxon>Magnoliopsida</taxon>
        <taxon>eudicotyledons</taxon>
        <taxon>Gunneridae</taxon>
        <taxon>Pentapetalae</taxon>
        <taxon>rosids</taxon>
        <taxon>fabids</taxon>
        <taxon>Fabales</taxon>
        <taxon>Fabaceae</taxon>
        <taxon>Papilionoideae</taxon>
        <taxon>50 kb inversion clade</taxon>
        <taxon>NPAAA clade</taxon>
        <taxon>Hologalegina</taxon>
        <taxon>IRL clade</taxon>
        <taxon>Cicereae</taxon>
        <taxon>Cicer</taxon>
    </lineage>
</organism>
<name>A0A1S2Z0V1_CICAR</name>
<dbReference type="InterPro" id="IPR000719">
    <property type="entry name" value="Prot_kinase_dom"/>
</dbReference>
<evidence type="ECO:0000256" key="9">
    <source>
        <dbReference type="ARBA" id="ARBA00048367"/>
    </source>
</evidence>
<reference evidence="14" key="2">
    <citation type="submission" date="2025-08" db="UniProtKB">
        <authorList>
            <consortium name="RefSeq"/>
        </authorList>
    </citation>
    <scope>IDENTIFICATION</scope>
    <source>
        <tissue evidence="14">Etiolated seedlings</tissue>
    </source>
</reference>
<dbReference type="PANTHER" id="PTHR24056:SF171">
    <property type="entry name" value="CYCLIN-DEPENDENT KINASE 20"/>
    <property type="match status" value="1"/>
</dbReference>
<evidence type="ECO:0000256" key="2">
    <source>
        <dbReference type="ARBA" id="ARBA00012425"/>
    </source>
</evidence>
<dbReference type="GO" id="GO:0004693">
    <property type="term" value="F:cyclin-dependent protein serine/threonine kinase activity"/>
    <property type="evidence" value="ECO:0007669"/>
    <property type="project" value="UniProtKB-EC"/>
</dbReference>
<evidence type="ECO:0000313" key="13">
    <source>
        <dbReference type="Proteomes" id="UP000087171"/>
    </source>
</evidence>
<feature type="domain" description="Protein kinase" evidence="12">
    <location>
        <begin position="20"/>
        <end position="408"/>
    </location>
</feature>
<dbReference type="GeneID" id="101502522"/>
<dbReference type="PROSITE" id="PS00108">
    <property type="entry name" value="PROTEIN_KINASE_ST"/>
    <property type="match status" value="1"/>
</dbReference>
<keyword evidence="13" id="KW-1185">Reference proteome</keyword>
<comment type="catalytic activity">
    <reaction evidence="9">
        <text>L-seryl-[protein] + ATP = O-phospho-L-seryl-[protein] + ADP + H(+)</text>
        <dbReference type="Rhea" id="RHEA:17989"/>
        <dbReference type="Rhea" id="RHEA-COMP:9863"/>
        <dbReference type="Rhea" id="RHEA-COMP:11604"/>
        <dbReference type="ChEBI" id="CHEBI:15378"/>
        <dbReference type="ChEBI" id="CHEBI:29999"/>
        <dbReference type="ChEBI" id="CHEBI:30616"/>
        <dbReference type="ChEBI" id="CHEBI:83421"/>
        <dbReference type="ChEBI" id="CHEBI:456216"/>
        <dbReference type="EC" id="2.7.11.22"/>
    </reaction>
</comment>
<evidence type="ECO:0000256" key="10">
    <source>
        <dbReference type="PROSITE-ProRule" id="PRU10141"/>
    </source>
</evidence>
<evidence type="ECO:0000256" key="4">
    <source>
        <dbReference type="ARBA" id="ARBA00022679"/>
    </source>
</evidence>
<dbReference type="SUPFAM" id="SSF56112">
    <property type="entry name" value="Protein kinase-like (PK-like)"/>
    <property type="match status" value="1"/>
</dbReference>
<dbReference type="Pfam" id="PF00069">
    <property type="entry name" value="Pkinase"/>
    <property type="match status" value="2"/>
</dbReference>
<evidence type="ECO:0000256" key="5">
    <source>
        <dbReference type="ARBA" id="ARBA00022741"/>
    </source>
</evidence>
<accession>A0A1S2Z0V1</accession>
<comment type="catalytic activity">
    <reaction evidence="8">
        <text>L-threonyl-[protein] + ATP = O-phospho-L-threonyl-[protein] + ADP + H(+)</text>
        <dbReference type="Rhea" id="RHEA:46608"/>
        <dbReference type="Rhea" id="RHEA-COMP:11060"/>
        <dbReference type="Rhea" id="RHEA-COMP:11605"/>
        <dbReference type="ChEBI" id="CHEBI:15378"/>
        <dbReference type="ChEBI" id="CHEBI:30013"/>
        <dbReference type="ChEBI" id="CHEBI:30616"/>
        <dbReference type="ChEBI" id="CHEBI:61977"/>
        <dbReference type="ChEBI" id="CHEBI:456216"/>
        <dbReference type="EC" id="2.7.11.22"/>
    </reaction>
</comment>
<dbReference type="FunFam" id="3.30.200.20:FF:000664">
    <property type="entry name" value="Cyclin-dependent kinase F-1"/>
    <property type="match status" value="1"/>
</dbReference>
<keyword evidence="6 14" id="KW-0418">Kinase</keyword>
<evidence type="ECO:0000313" key="14">
    <source>
        <dbReference type="RefSeq" id="XP_004513007.1"/>
    </source>
</evidence>
<feature type="binding site" evidence="10">
    <location>
        <position position="49"/>
    </location>
    <ligand>
        <name>ATP</name>
        <dbReference type="ChEBI" id="CHEBI:30616"/>
    </ligand>
</feature>
<dbReference type="PROSITE" id="PS00107">
    <property type="entry name" value="PROTEIN_KINASE_ATP"/>
    <property type="match status" value="1"/>
</dbReference>
<dbReference type="InterPro" id="IPR011009">
    <property type="entry name" value="Kinase-like_dom_sf"/>
</dbReference>
<sequence length="428" mass="48373">MDPPTKSWSIHTRPEITTKYEILELIGSGSYADVYRGRRTSDGITVALKEIHDHQSASREIDALRILRGSENVVFMHEFFWREDEDAVLVLEFLRTDLAAVIKEVSGAGEGEGFSVGEVKRWMKMIVSGVHCCHVNRIVHRDLKPQNFLVSDDGVLKLADFGQARILMESGFDASNHASSSQHPHDAISLSHYSNQIEFGNQEDDEEKISHDEYFRVLDELKIQSHTYDTDDKDTNTHDGNTSCLATCTTTDDDEDDYLWKNSLPYEGDEEGGNELGFLTSCVGTRWYRAPELLFGSTNYGLEVDLWSLGCVFAELFTLKPLFQGTTDIDQISRIISVLGDINEDVWHGCSKLPDYAAISFNKVENPIGLEGCMVNQLDDEVSFVRRLVCYDPARRATAMELLHEKYFCEEPLPVPVSQLRIPVTKNE</sequence>
<dbReference type="OrthoDB" id="1732493at2759"/>
<dbReference type="EC" id="2.7.11.22" evidence="2"/>
<evidence type="ECO:0000256" key="8">
    <source>
        <dbReference type="ARBA" id="ARBA00047811"/>
    </source>
</evidence>